<dbReference type="PANTHER" id="PTHR11695:SF294">
    <property type="entry name" value="RETICULON-4-INTERACTING PROTEIN 1, MITOCHONDRIAL"/>
    <property type="match status" value="1"/>
</dbReference>
<dbReference type="Gene3D" id="3.40.50.720">
    <property type="entry name" value="NAD(P)-binding Rossmann-like Domain"/>
    <property type="match status" value="1"/>
</dbReference>
<dbReference type="Gene3D" id="3.90.180.10">
    <property type="entry name" value="Medium-chain alcohol dehydrogenases, catalytic domain"/>
    <property type="match status" value="1"/>
</dbReference>
<dbReference type="InterPro" id="IPR036291">
    <property type="entry name" value="NAD(P)-bd_dom_sf"/>
</dbReference>
<dbReference type="EMBL" id="CVLB01000002">
    <property type="protein sequence ID" value="CRF34843.1"/>
    <property type="molecule type" value="Genomic_DNA"/>
</dbReference>
<dbReference type="CDD" id="cd05289">
    <property type="entry name" value="MDR_like_2"/>
    <property type="match status" value="1"/>
</dbReference>
<protein>
    <submittedName>
        <fullName evidence="2">Oxidoreductase</fullName>
    </submittedName>
</protein>
<dbReference type="OrthoDB" id="9792162at2"/>
<keyword evidence="3" id="KW-1185">Reference proteome</keyword>
<evidence type="ECO:0000313" key="2">
    <source>
        <dbReference type="EMBL" id="CRF34843.1"/>
    </source>
</evidence>
<evidence type="ECO:0000259" key="1">
    <source>
        <dbReference type="SMART" id="SM00829"/>
    </source>
</evidence>
<reference evidence="3" key="1">
    <citation type="submission" date="2015-04" db="EMBL/GenBank/DDBJ databases">
        <authorList>
            <person name="Mushtaq Mamoona"/>
        </authorList>
    </citation>
    <scope>NUCLEOTIDE SEQUENCE [LARGE SCALE GENOMIC DNA]</scope>
    <source>
        <strain evidence="3">AN4859/03</strain>
    </source>
</reference>
<dbReference type="InterPro" id="IPR013154">
    <property type="entry name" value="ADH-like_N"/>
</dbReference>
<dbReference type="SUPFAM" id="SSF51735">
    <property type="entry name" value="NAD(P)-binding Rossmann-fold domains"/>
    <property type="match status" value="1"/>
</dbReference>
<dbReference type="RefSeq" id="WP_048595459.1">
    <property type="nucleotide sequence ID" value="NZ_CVLB01000002.1"/>
</dbReference>
<dbReference type="InterPro" id="IPR011032">
    <property type="entry name" value="GroES-like_sf"/>
</dbReference>
<accession>A0A0G4K9P3</accession>
<dbReference type="SMART" id="SM00829">
    <property type="entry name" value="PKS_ER"/>
    <property type="match status" value="1"/>
</dbReference>
<name>A0A0G4K9P3_9SPIR</name>
<dbReference type="AlphaFoldDB" id="A0A0G4K9P3"/>
<dbReference type="Proteomes" id="UP000043763">
    <property type="component" value="Unassembled WGS sequence"/>
</dbReference>
<proteinExistence type="predicted"/>
<dbReference type="Pfam" id="PF13602">
    <property type="entry name" value="ADH_zinc_N_2"/>
    <property type="match status" value="1"/>
</dbReference>
<evidence type="ECO:0000313" key="3">
    <source>
        <dbReference type="Proteomes" id="UP000043763"/>
    </source>
</evidence>
<organism evidence="2 3">
    <name type="scientific">Brachyspira suanatina</name>
    <dbReference type="NCBI Taxonomy" id="381802"/>
    <lineage>
        <taxon>Bacteria</taxon>
        <taxon>Pseudomonadati</taxon>
        <taxon>Spirochaetota</taxon>
        <taxon>Spirochaetia</taxon>
        <taxon>Brachyspirales</taxon>
        <taxon>Brachyspiraceae</taxon>
        <taxon>Brachyspira</taxon>
    </lineage>
</organism>
<feature type="domain" description="Enoyl reductase (ER)" evidence="1">
    <location>
        <begin position="12"/>
        <end position="331"/>
    </location>
</feature>
<dbReference type="GO" id="GO:0016491">
    <property type="term" value="F:oxidoreductase activity"/>
    <property type="evidence" value="ECO:0007669"/>
    <property type="project" value="InterPro"/>
</dbReference>
<dbReference type="InterPro" id="IPR020843">
    <property type="entry name" value="ER"/>
</dbReference>
<sequence>MKAIQIKKYSKEIDIDIADIPIPEISDNDVLIKVKAAAVNPLEMLILTGAVRLIQDYKMPLTLGNECSGVVESVGKNVTDFKKGDKVYTRLPISKIGAFAEYVAVDGKFISLMPKDYDFITSAAIPLTALTAYQAFTEELEAKSGQTVLITGGSGSFGELAVPIAKYLGLNVIVSGSERLKEHFINLGADKYISYNKENYSELVSNVDHVIDTLGANEFDRELSVLKKGGRLLSLRTSPNKKFAEDNKFPFFKKLLFSLAGSKYDKKAMKEQKEYRFMFVRADGEQLRKITKIVEDKNIKPKIYSTVFNIDNASEALKCILQKHTDGKIIISM</sequence>
<dbReference type="SUPFAM" id="SSF50129">
    <property type="entry name" value="GroES-like"/>
    <property type="match status" value="1"/>
</dbReference>
<dbReference type="InterPro" id="IPR050700">
    <property type="entry name" value="YIM1/Zinc_Alcohol_DH_Fams"/>
</dbReference>
<dbReference type="PANTHER" id="PTHR11695">
    <property type="entry name" value="ALCOHOL DEHYDROGENASE RELATED"/>
    <property type="match status" value="1"/>
</dbReference>
<gene>
    <name evidence="2" type="ORF">BRSU_2284</name>
</gene>
<dbReference type="Pfam" id="PF08240">
    <property type="entry name" value="ADH_N"/>
    <property type="match status" value="1"/>
</dbReference>